<dbReference type="OrthoDB" id="9811744at2"/>
<dbReference type="InterPro" id="IPR000489">
    <property type="entry name" value="Pterin-binding_dom"/>
</dbReference>
<dbReference type="NCBIfam" id="TIGR01496">
    <property type="entry name" value="DHPS"/>
    <property type="match status" value="1"/>
</dbReference>
<dbReference type="EC" id="2.5.1.15" evidence="3"/>
<dbReference type="Proteomes" id="UP000000771">
    <property type="component" value="Chromosome"/>
</dbReference>
<dbReference type="eggNOG" id="COG0294">
    <property type="taxonomic scope" value="Bacteria"/>
</dbReference>
<dbReference type="AlphaFoldDB" id="C7LZS6"/>
<proteinExistence type="inferred from homology"/>
<evidence type="ECO:0000313" key="3">
    <source>
        <dbReference type="EMBL" id="ACU54234.1"/>
    </source>
</evidence>
<feature type="domain" description="Pterin-binding" evidence="2">
    <location>
        <begin position="21"/>
        <end position="272"/>
    </location>
</feature>
<dbReference type="Pfam" id="PF00809">
    <property type="entry name" value="Pterin_bind"/>
    <property type="match status" value="1"/>
</dbReference>
<name>C7LZS6_ACIFD</name>
<dbReference type="GO" id="GO:0009396">
    <property type="term" value="P:folic acid-containing compound biosynthetic process"/>
    <property type="evidence" value="ECO:0007669"/>
    <property type="project" value="InterPro"/>
</dbReference>
<dbReference type="Gene3D" id="3.20.20.20">
    <property type="entry name" value="Dihydropteroate synthase-like"/>
    <property type="match status" value="1"/>
</dbReference>
<dbReference type="RefSeq" id="WP_015798720.1">
    <property type="nucleotide sequence ID" value="NC_013124.1"/>
</dbReference>
<dbReference type="PANTHER" id="PTHR20941:SF8">
    <property type="entry name" value="INACTIVE DIHYDROPTEROATE SYNTHASE 2"/>
    <property type="match status" value="1"/>
</dbReference>
<organism evidence="3 4">
    <name type="scientific">Acidimicrobium ferrooxidans (strain DSM 10331 / JCM 15462 / NBRC 103882 / ICP)</name>
    <dbReference type="NCBI Taxonomy" id="525909"/>
    <lineage>
        <taxon>Bacteria</taxon>
        <taxon>Bacillati</taxon>
        <taxon>Actinomycetota</taxon>
        <taxon>Acidimicrobiia</taxon>
        <taxon>Acidimicrobiales</taxon>
        <taxon>Acidimicrobiaceae</taxon>
        <taxon>Acidimicrobium</taxon>
    </lineage>
</organism>
<reference evidence="3 4" key="1">
    <citation type="journal article" date="2009" name="Stand. Genomic Sci.">
        <title>Complete genome sequence of Acidimicrobium ferrooxidans type strain (ICP).</title>
        <authorList>
            <person name="Clum A."/>
            <person name="Nolan M."/>
            <person name="Lang E."/>
            <person name="Glavina Del Rio T."/>
            <person name="Tice H."/>
            <person name="Copeland A."/>
            <person name="Cheng J.F."/>
            <person name="Lucas S."/>
            <person name="Chen F."/>
            <person name="Bruce D."/>
            <person name="Goodwin L."/>
            <person name="Pitluck S."/>
            <person name="Ivanova N."/>
            <person name="Mavrommatis K."/>
            <person name="Mikhailova N."/>
            <person name="Pati A."/>
            <person name="Chen A."/>
            <person name="Palaniappan K."/>
            <person name="Goker M."/>
            <person name="Spring S."/>
            <person name="Land M."/>
            <person name="Hauser L."/>
            <person name="Chang Y.J."/>
            <person name="Jeffries C.C."/>
            <person name="Chain P."/>
            <person name="Bristow J."/>
            <person name="Eisen J.A."/>
            <person name="Markowitz V."/>
            <person name="Hugenholtz P."/>
            <person name="Kyrpides N.C."/>
            <person name="Klenk H.P."/>
            <person name="Lapidus A."/>
        </authorList>
    </citation>
    <scope>NUCLEOTIDE SEQUENCE [LARGE SCALE GENOMIC DNA]</scope>
    <source>
        <strain evidence="4">DSM 10331 / JCM 15462 / NBRC 103882 / ICP</strain>
    </source>
</reference>
<keyword evidence="3" id="KW-0808">Transferase</keyword>
<gene>
    <name evidence="3" type="ordered locus">Afer_1304</name>
</gene>
<dbReference type="STRING" id="525909.Afer_1304"/>
<dbReference type="SUPFAM" id="SSF51717">
    <property type="entry name" value="Dihydropteroate synthetase-like"/>
    <property type="match status" value="1"/>
</dbReference>
<dbReference type="PROSITE" id="PS50972">
    <property type="entry name" value="PTERIN_BINDING"/>
    <property type="match status" value="1"/>
</dbReference>
<dbReference type="EMBL" id="CP001631">
    <property type="protein sequence ID" value="ACU54234.1"/>
    <property type="molecule type" value="Genomic_DNA"/>
</dbReference>
<dbReference type="InterPro" id="IPR006390">
    <property type="entry name" value="DHP_synth_dom"/>
</dbReference>
<evidence type="ECO:0000256" key="1">
    <source>
        <dbReference type="ARBA" id="ARBA00009503"/>
    </source>
</evidence>
<dbReference type="PANTHER" id="PTHR20941">
    <property type="entry name" value="FOLATE SYNTHESIS PROTEINS"/>
    <property type="match status" value="1"/>
</dbReference>
<dbReference type="GO" id="GO:0004156">
    <property type="term" value="F:dihydropteroate synthase activity"/>
    <property type="evidence" value="ECO:0007669"/>
    <property type="project" value="UniProtKB-EC"/>
</dbReference>
<evidence type="ECO:0000259" key="2">
    <source>
        <dbReference type="PROSITE" id="PS50972"/>
    </source>
</evidence>
<sequence length="281" mass="29393">MTVAPAPSLVARGRVLDASRPLVMGIANRTPDSFFDHGSYFAFDRFLAHVEGLVEAGADIVDIGGVKAGAGPEVSLSEELDRVVPAVEAVARRFDVTISVDTWHSEVLRASLEAGAHIGNDISGFGDPAYLEVAAAGDAAVVATHIRLAPRVDDPDPHYDDLVETVVGFLAERAERALAAGLGPSQVILDAGFDLGKTTSQSLALLAATDRLVELGYPVLVATSNKGFVGETLGLEVGERREASIAAAAIAYLRGARLFRMHDVRGARRALDTLAAISASA</sequence>
<accession>C7LZS6</accession>
<comment type="similarity">
    <text evidence="1">Belongs to the DHPS family.</text>
</comment>
<dbReference type="InterPro" id="IPR045031">
    <property type="entry name" value="DHP_synth-like"/>
</dbReference>
<dbReference type="InterPro" id="IPR011005">
    <property type="entry name" value="Dihydropteroate_synth-like_sf"/>
</dbReference>
<keyword evidence="4" id="KW-1185">Reference proteome</keyword>
<evidence type="ECO:0000313" key="4">
    <source>
        <dbReference type="Proteomes" id="UP000000771"/>
    </source>
</evidence>
<dbReference type="KEGG" id="afo:Afer_1304"/>
<dbReference type="GO" id="GO:0005829">
    <property type="term" value="C:cytosol"/>
    <property type="evidence" value="ECO:0007669"/>
    <property type="project" value="TreeGrafter"/>
</dbReference>
<dbReference type="HOGENOM" id="CLU_008023_0_0_11"/>
<protein>
    <submittedName>
        <fullName evidence="3">Dihydropteroate synthase</fullName>
        <ecNumber evidence="3">2.5.1.15</ecNumber>
    </submittedName>
</protein>